<dbReference type="EMBL" id="NXLR01000011">
    <property type="protein sequence ID" value="RDU59532.1"/>
    <property type="molecule type" value="Genomic_DNA"/>
</dbReference>
<accession>A0A3D8I339</accession>
<gene>
    <name evidence="1" type="ORF">CQA63_06400</name>
</gene>
<keyword evidence="2" id="KW-1185">Reference proteome</keyword>
<dbReference type="Gene3D" id="3.90.1150.10">
    <property type="entry name" value="Aspartate Aminotransferase, domain 1"/>
    <property type="match status" value="1"/>
</dbReference>
<organism evidence="1 2">
    <name type="scientific">Helicobacter marmotae</name>
    <dbReference type="NCBI Taxonomy" id="152490"/>
    <lineage>
        <taxon>Bacteria</taxon>
        <taxon>Pseudomonadati</taxon>
        <taxon>Campylobacterota</taxon>
        <taxon>Epsilonproteobacteria</taxon>
        <taxon>Campylobacterales</taxon>
        <taxon>Helicobacteraceae</taxon>
        <taxon>Helicobacter</taxon>
    </lineage>
</organism>
<dbReference type="OrthoDB" id="5343166at2"/>
<reference evidence="1 2" key="1">
    <citation type="submission" date="2018-04" db="EMBL/GenBank/DDBJ databases">
        <title>Novel Campyloabacter and Helicobacter Species and Strains.</title>
        <authorList>
            <person name="Mannion A.J."/>
            <person name="Shen Z."/>
            <person name="Fox J.G."/>
        </authorList>
    </citation>
    <scope>NUCLEOTIDE SEQUENCE [LARGE SCALE GENOMIC DNA]</scope>
    <source>
        <strain evidence="1 2">MIT 98-6070</strain>
    </source>
</reference>
<proteinExistence type="predicted"/>
<evidence type="ECO:0000313" key="2">
    <source>
        <dbReference type="Proteomes" id="UP000256599"/>
    </source>
</evidence>
<sequence>MTTRLDFLANFPQNQAANALLATPYPNPNTFDNVFLAHLKEDSLKLAKTFAKNHATSFEYSHAEFLSLFCTLFSHHYHILLSPSLSQQSFYAGKQFQALIPNGLSFLPLNQNGITESLSCNVPKSQKIAIFLPIINQDILSCNPIESLIDEALQLSQNALIFCDISLFASQLTQEGLAFLHTLAHPQVFFLCNGEHIGLMRKSAFILSDITAHNHAINDYYSTQLLCPNLFKAAMKALEDILAIPPQEESKEAFFEQLTSHLKEHISLFSPLHLSAKNALALRFKHIKARLFIQSLQIAGIYAINGSDCLFGHAKPSFVLSHMGYEEHICRELLSVSYREITDIPALSANIANTYLQLAQFHT</sequence>
<name>A0A3D8I339_9HELI</name>
<comment type="caution">
    <text evidence="1">The sequence shown here is derived from an EMBL/GenBank/DDBJ whole genome shotgun (WGS) entry which is preliminary data.</text>
</comment>
<dbReference type="AlphaFoldDB" id="A0A3D8I339"/>
<dbReference type="Proteomes" id="UP000256599">
    <property type="component" value="Unassembled WGS sequence"/>
</dbReference>
<dbReference type="InterPro" id="IPR015424">
    <property type="entry name" value="PyrdxlP-dep_Trfase"/>
</dbReference>
<dbReference type="SUPFAM" id="SSF53383">
    <property type="entry name" value="PLP-dependent transferases"/>
    <property type="match status" value="1"/>
</dbReference>
<dbReference type="RefSeq" id="WP_104699761.1">
    <property type="nucleotide sequence ID" value="NZ_FZPP01000014.1"/>
</dbReference>
<dbReference type="InterPro" id="IPR015422">
    <property type="entry name" value="PyrdxlP-dep_Trfase_small"/>
</dbReference>
<protein>
    <submittedName>
        <fullName evidence="1">Cysteine desulfurase</fullName>
    </submittedName>
</protein>
<evidence type="ECO:0000313" key="1">
    <source>
        <dbReference type="EMBL" id="RDU59532.1"/>
    </source>
</evidence>